<reference evidence="1 2" key="1">
    <citation type="journal article" date="2010" name="BMC Genomics">
        <title>The complete genome of Zunongwangia profunda SM-A87 reveals its adaptation to the deep-sea environment and ecological role in sedimentary organic nitrogen degradation.</title>
        <authorList>
            <person name="Qin Q.L."/>
            <person name="Zhang X.Y."/>
            <person name="Wang X.M."/>
            <person name="Liu G.M."/>
            <person name="Chen X.L."/>
            <person name="Xie B.B."/>
            <person name="Dang H.Y."/>
            <person name="Zhou B.C."/>
            <person name="Yu J."/>
            <person name="Zhang Y.Z."/>
        </authorList>
    </citation>
    <scope>NUCLEOTIDE SEQUENCE [LARGE SCALE GENOMIC DNA]</scope>
    <source>
        <strain evidence="2">DSM 18752 / CCTCC AB 206139 / SM-A87</strain>
    </source>
</reference>
<sequence length="33" mass="3630">MILISFSENNLDKNIPSEGNINLPPCAESVRVD</sequence>
<proteinExistence type="predicted"/>
<evidence type="ECO:0000313" key="2">
    <source>
        <dbReference type="Proteomes" id="UP000001654"/>
    </source>
</evidence>
<dbReference type="Proteomes" id="UP000001654">
    <property type="component" value="Chromosome"/>
</dbReference>
<dbReference type="AlphaFoldDB" id="D5BJI6"/>
<dbReference type="STRING" id="655815.ZPR_1316"/>
<dbReference type="HOGENOM" id="CLU_3384563_0_0_10"/>
<evidence type="ECO:0000313" key="1">
    <source>
        <dbReference type="EMBL" id="ADF51652.1"/>
    </source>
</evidence>
<protein>
    <submittedName>
        <fullName evidence="1">Uncharacterized protein</fullName>
    </submittedName>
</protein>
<accession>D5BJI6</accession>
<gene>
    <name evidence="1" type="ordered locus">ZPR_1316</name>
</gene>
<keyword evidence="2" id="KW-1185">Reference proteome</keyword>
<dbReference type="KEGG" id="zpr:ZPR_1316"/>
<dbReference type="EMBL" id="CP001650">
    <property type="protein sequence ID" value="ADF51652.1"/>
    <property type="molecule type" value="Genomic_DNA"/>
</dbReference>
<name>D5BJI6_ZUNPS</name>
<organism evidence="1 2">
    <name type="scientific">Zunongwangia profunda (strain DSM 18752 / CCTCC AB 206139 / SM-A87)</name>
    <name type="common">Wangia profunda</name>
    <dbReference type="NCBI Taxonomy" id="655815"/>
    <lineage>
        <taxon>Bacteria</taxon>
        <taxon>Pseudomonadati</taxon>
        <taxon>Bacteroidota</taxon>
        <taxon>Flavobacteriia</taxon>
        <taxon>Flavobacteriales</taxon>
        <taxon>Flavobacteriaceae</taxon>
        <taxon>Zunongwangia</taxon>
    </lineage>
</organism>